<sequence>MHEIVPVLKAISLDIRVAETHTDLMLSCRNGALYRTLTLFGLVLAFLVMAGNGWAQFLAEGGDDVAKYTQYPFLGIDNTQRNMLINAFNFQSRIFSMMSGTGTDEIQAFNILAMLGALVGALLLFFNAKIRKPIIIAPWLLVLILLVFAPYGSRLLFYPVSQQSLEPVFEGPRANIQQGDCTVSPEICGFSPQIAAVHVASTLQLLFSDAFRSAGWKGLMESFKARKEMSNESTFSINPQVIEAMNEYDRSCHREPLTSHIDAMYRSLGVAPSGASQSSPQVAQVEQPISFSEQWNNIINAMSSANIDVSLVPPNGIELWDDASFKAAMDANKWDASVQQKYQEGLSQLYWAAGGSGAVQIGAECKDASSCAGKSTVSAEYALTKLDESGFFNVFIGGDLAPGYFVRWDKAKNTGEVSVEEARKCYLASSALNLPNDCMASRFVHPTPQLDFIKANFVNGDQSIFTHPQWQIMKKITDTNSPVSLMPVKPLHYKEGGLTEDGGVKPAVLDAPANGVVRSGKNCELDGVKTLKDVVNLIVGENGSANNVTKANIDMFSNTQKLLLGETPLPNRITLKDICNDVRYPDTAQEECYAPVGGEGIEASTRLGNNIARIFDEVLVTNADKTEFEKRKLLLNSFFKMVQESTANGSRTEIDAAKTAAEDGSTPQVVGMRWFTSLGGGIATLLGGLLVNIASWFVGPLSAAIIFFMSMLVDMSLMILIILTPFLLLAGLFVPGNAVGVLTVSIVGVFVLKFVPVTLIILNYLGAMVYTFIGYGASDDLATTMQSMIIIAMGGMYASVVTMTFFLLFKMGDASAILSRFTALDSSAKQVAETGMKTAKSLALMAASYGTAALGGAALGVAGNYMRNKGSSGDASRRILNAATEGLQEVEDNQLRDKDGNPLADSNGVPYTAAEQERIRQNGSGITRAMNEFGLSEDKATELFAKGSVTDEHGNEFGIGSNGQALFLSAAAQSILDENKGSPITELQAREDEASMLAKASSGSFNSNPPQPQQSRHLPTEEQISAQRAQQQQQAERQASLPAGASSGNIVTAQEGQQQQAVAGGGGGSGDNNGNTGGGNPQQVFIAGGRLEGVGEVGSVQSTGGSAEQRRLDIEADQSIKDGIEAQKRAEGLASDKNFTEQQRATFKAISDRAKDANTPDAIKAINRDIDNALEKTGVSQGVLDKRNGLMRNLNQQMADKIVQFEQEYAPQLEAIRAKKESGESLSALEKRVKSHHESMMKLDTAGVTQGQMLRNLASLDNLKASMDARGAADIEPDNWQSFKSGFYGGLKGISGGFAKIPIIGSALAEAANEYYEAPERARAWNAVGGKSNWKALQTDSQRLGLFQKAITPIAGGTQYREMQDVGAFQAQVDISRQAAQEAVARSRTQWEAMYSSQKANFVANFDSNERMKLEMDLKADNSFMANLSGLDSGAQSARIAEEVNRRIENTFATSVREGMSLGMSSADLSGIGRYEAADKVYSLRQEAALMQSASISALVAKGGLDHNMLLKENAVGDVNAEMEKVNVVLTPDALSKFKGDLKTKEIAGRFDDMMVNHYGIAEKQYLRGDVDWNRTRNMTTNIAAAATYARQDVDTDYTVGGHLKMVQGKEKFMESRGQYQKLIEMRHDENALKSREVHNMIRNAGGDIAAALKNIGHNISRVDLNPAEMFIQQRNALESAAKKSLNSQNTLLPLDAIFANAQINGLSKYEQKALTSLYEASSQGNENRERMQKAASDMYLARMSGVMDFDRKVSMRSVGGVNYDIGKAKERLFDKIASVIGGDLRLMPQIDSVFMDVMSENKDKIKIQVKGGKNNKSGTASFGMDESVYNTIIERMEKTDGLQKYAKSFREQLNDPNSRSFRKRGNEIIWGLIDTENEEQM</sequence>
<proteinExistence type="predicted"/>
<feature type="transmembrane region" description="Helical" evidence="2">
    <location>
        <begin position="133"/>
        <end position="152"/>
    </location>
</feature>
<accession>A0A6N4R7T8</accession>
<evidence type="ECO:0000256" key="2">
    <source>
        <dbReference type="SAM" id="Phobius"/>
    </source>
</evidence>
<feature type="region of interest" description="Disordered" evidence="1">
    <location>
        <begin position="993"/>
        <end position="1083"/>
    </location>
</feature>
<feature type="compositionally biased region" description="Polar residues" evidence="1">
    <location>
        <begin position="1001"/>
        <end position="1017"/>
    </location>
</feature>
<evidence type="ECO:0000313" key="3">
    <source>
        <dbReference type="EMBL" id="TKW60414.1"/>
    </source>
</evidence>
<dbReference type="Proteomes" id="UP000320948">
    <property type="component" value="Unassembled WGS sequence"/>
</dbReference>
<feature type="transmembrane region" description="Helical" evidence="2">
    <location>
        <begin position="674"/>
        <end position="698"/>
    </location>
</feature>
<evidence type="ECO:0000256" key="1">
    <source>
        <dbReference type="SAM" id="MobiDB-lite"/>
    </source>
</evidence>
<keyword evidence="2" id="KW-0472">Membrane</keyword>
<dbReference type="EMBL" id="VAFM01000002">
    <property type="protein sequence ID" value="TKW60414.1"/>
    <property type="molecule type" value="Genomic_DNA"/>
</dbReference>
<reference evidence="3 4" key="1">
    <citation type="journal article" date="2017" name="Nat. Commun.">
        <title>In situ click chemistry generation of cyclooxygenase-2 inhibitors.</title>
        <authorList>
            <person name="Bhardwaj A."/>
            <person name="Kaur J."/>
            <person name="Wuest M."/>
            <person name="Wuest F."/>
        </authorList>
    </citation>
    <scope>NUCLEOTIDE SEQUENCE [LARGE SCALE GENOMIC DNA]</scope>
    <source>
        <strain evidence="3">S2_018_000_R2_106</strain>
    </source>
</reference>
<keyword evidence="2" id="KW-1133">Transmembrane helix</keyword>
<feature type="transmembrane region" description="Helical" evidence="2">
    <location>
        <begin position="759"/>
        <end position="777"/>
    </location>
</feature>
<comment type="caution">
    <text evidence="3">The sequence shown here is derived from an EMBL/GenBank/DDBJ whole genome shotgun (WGS) entry which is preliminary data.</text>
</comment>
<feature type="transmembrane region" description="Helical" evidence="2">
    <location>
        <begin position="106"/>
        <end position="126"/>
    </location>
</feature>
<feature type="region of interest" description="Disordered" evidence="1">
    <location>
        <begin position="886"/>
        <end position="912"/>
    </location>
</feature>
<keyword evidence="2" id="KW-0812">Transmembrane</keyword>
<organism evidence="3 4">
    <name type="scientific">Blastochloris viridis</name>
    <name type="common">Rhodopseudomonas viridis</name>
    <dbReference type="NCBI Taxonomy" id="1079"/>
    <lineage>
        <taxon>Bacteria</taxon>
        <taxon>Pseudomonadati</taxon>
        <taxon>Pseudomonadota</taxon>
        <taxon>Alphaproteobacteria</taxon>
        <taxon>Hyphomicrobiales</taxon>
        <taxon>Blastochloridaceae</taxon>
        <taxon>Blastochloris</taxon>
    </lineage>
</organism>
<feature type="transmembrane region" description="Helical" evidence="2">
    <location>
        <begin position="705"/>
        <end position="726"/>
    </location>
</feature>
<protein>
    <submittedName>
        <fullName evidence="3">Conjugal transfer protein TraG</fullName>
    </submittedName>
</protein>
<evidence type="ECO:0000313" key="4">
    <source>
        <dbReference type="Proteomes" id="UP000320948"/>
    </source>
</evidence>
<feature type="compositionally biased region" description="Gly residues" evidence="1">
    <location>
        <begin position="1063"/>
        <end position="1080"/>
    </location>
</feature>
<feature type="compositionally biased region" description="Low complexity" evidence="1">
    <location>
        <begin position="1021"/>
        <end position="1040"/>
    </location>
</feature>
<feature type="transmembrane region" description="Helical" evidence="2">
    <location>
        <begin position="32"/>
        <end position="55"/>
    </location>
</feature>
<gene>
    <name evidence="3" type="ORF">DI628_05725</name>
</gene>
<feature type="transmembrane region" description="Helical" evidence="2">
    <location>
        <begin position="732"/>
        <end position="752"/>
    </location>
</feature>
<feature type="transmembrane region" description="Helical" evidence="2">
    <location>
        <begin position="842"/>
        <end position="862"/>
    </location>
</feature>
<name>A0A6N4R7T8_BLAVI</name>
<feature type="compositionally biased region" description="Low complexity" evidence="1">
    <location>
        <begin position="1053"/>
        <end position="1062"/>
    </location>
</feature>
<feature type="transmembrane region" description="Helical" evidence="2">
    <location>
        <begin position="789"/>
        <end position="809"/>
    </location>
</feature>